<dbReference type="Proteomes" id="UP000237819">
    <property type="component" value="Unassembled WGS sequence"/>
</dbReference>
<accession>A0A2S8GK79</accession>
<proteinExistence type="predicted"/>
<dbReference type="OrthoDB" id="277281at2"/>
<protein>
    <recommendedName>
        <fullName evidence="3">HEAT repeat domain-containing protein</fullName>
    </recommendedName>
</protein>
<dbReference type="EMBL" id="PUHZ01000017">
    <property type="protein sequence ID" value="PQO44836.1"/>
    <property type="molecule type" value="Genomic_DNA"/>
</dbReference>
<comment type="caution">
    <text evidence="1">The sequence shown here is derived from an EMBL/GenBank/DDBJ whole genome shotgun (WGS) entry which is preliminary data.</text>
</comment>
<reference evidence="1 2" key="1">
    <citation type="submission" date="2018-02" db="EMBL/GenBank/DDBJ databases">
        <title>Comparative genomes isolates from brazilian mangrove.</title>
        <authorList>
            <person name="Araujo J.E."/>
            <person name="Taketani R.G."/>
            <person name="Silva M.C.P."/>
            <person name="Loureco M.V."/>
            <person name="Andreote F.D."/>
        </authorList>
    </citation>
    <scope>NUCLEOTIDE SEQUENCE [LARGE SCALE GENOMIC DNA]</scope>
    <source>
        <strain evidence="1 2">Nap-Phe MGV</strain>
    </source>
</reference>
<name>A0A2S8GK79_9BACT</name>
<evidence type="ECO:0000313" key="2">
    <source>
        <dbReference type="Proteomes" id="UP000237819"/>
    </source>
</evidence>
<organism evidence="1 2">
    <name type="scientific">Blastopirellula marina</name>
    <dbReference type="NCBI Taxonomy" id="124"/>
    <lineage>
        <taxon>Bacteria</taxon>
        <taxon>Pseudomonadati</taxon>
        <taxon>Planctomycetota</taxon>
        <taxon>Planctomycetia</taxon>
        <taxon>Pirellulales</taxon>
        <taxon>Pirellulaceae</taxon>
        <taxon>Blastopirellula</taxon>
    </lineage>
</organism>
<gene>
    <name evidence="1" type="ORF">C5Y93_17230</name>
</gene>
<sequence length="204" mass="23967">MRLLRRISRTWRATWRTFDGYDDWEEIVWGIDNVGFYQVFEEQAKSLTGADDTVYHDAVPRLIVMLDDEEPLRRQNAWRLLQCASESPRFAAYEEEYRRSVVALLHHPSVRAYNKFLPWLVEQKLSTPEVLAGLRERMMGNDDAYAPQAAYTLAELVPTVDIAPRLLELIEQKHPRWESILHRLPNYLPADEAERVFEANRPGR</sequence>
<evidence type="ECO:0008006" key="3">
    <source>
        <dbReference type="Google" id="ProtNLM"/>
    </source>
</evidence>
<dbReference type="RefSeq" id="WP_105336678.1">
    <property type="nucleotide sequence ID" value="NZ_PUHZ01000017.1"/>
</dbReference>
<dbReference type="AlphaFoldDB" id="A0A2S8GK79"/>
<evidence type="ECO:0000313" key="1">
    <source>
        <dbReference type="EMBL" id="PQO44836.1"/>
    </source>
</evidence>